<feature type="region of interest" description="Disordered" evidence="1">
    <location>
        <begin position="1"/>
        <end position="23"/>
    </location>
</feature>
<feature type="region of interest" description="Disordered" evidence="1">
    <location>
        <begin position="656"/>
        <end position="696"/>
    </location>
</feature>
<feature type="compositionally biased region" description="Low complexity" evidence="1">
    <location>
        <begin position="349"/>
        <end position="365"/>
    </location>
</feature>
<dbReference type="Proteomes" id="UP000094020">
    <property type="component" value="Chromosome 3"/>
</dbReference>
<dbReference type="KEGG" id="kpin:30171174"/>
<reference evidence="3" key="2">
    <citation type="submission" date="2013-07" db="EMBL/GenBank/DDBJ databases">
        <authorList>
            <consortium name="The Broad Institute Genome Sequencing Platform"/>
            <person name="Cuomo C."/>
            <person name="Litvintseva A."/>
            <person name="Chen Y."/>
            <person name="Heitman J."/>
            <person name="Sun S."/>
            <person name="Springer D."/>
            <person name="Dromer F."/>
            <person name="Young S.K."/>
            <person name="Zeng Q."/>
            <person name="Gargeya S."/>
            <person name="Fitzgerald M."/>
            <person name="Abouelleil A."/>
            <person name="Alvarado L."/>
            <person name="Berlin A.M."/>
            <person name="Chapman S.B."/>
            <person name="Dewar J."/>
            <person name="Goldberg J."/>
            <person name="Griggs A."/>
            <person name="Gujja S."/>
            <person name="Hansen M."/>
            <person name="Howarth C."/>
            <person name="Imamovic A."/>
            <person name="Larimer J."/>
            <person name="McCowan C."/>
            <person name="Murphy C."/>
            <person name="Pearson M."/>
            <person name="Priest M."/>
            <person name="Roberts A."/>
            <person name="Saif S."/>
            <person name="Shea T."/>
            <person name="Sykes S."/>
            <person name="Wortman J."/>
            <person name="Nusbaum C."/>
            <person name="Birren B."/>
        </authorList>
    </citation>
    <scope>NUCLEOTIDE SEQUENCE</scope>
    <source>
        <strain evidence="3">CBS 10737</strain>
    </source>
</reference>
<reference evidence="2" key="3">
    <citation type="submission" date="2016-07" db="EMBL/GenBank/DDBJ databases">
        <title>Evolution of pathogenesis and genome organization in the Tremellales.</title>
        <authorList>
            <person name="Cuomo C."/>
            <person name="Litvintseva A."/>
            <person name="Heitman J."/>
            <person name="Chen Y."/>
            <person name="Sun S."/>
            <person name="Springer D."/>
            <person name="Dromer F."/>
            <person name="Young S."/>
            <person name="Zeng Q."/>
            <person name="Chapman S."/>
            <person name="Gujja S."/>
            <person name="Saif S."/>
            <person name="Birren B."/>
        </authorList>
    </citation>
    <scope>NUCLEOTIDE SEQUENCE</scope>
    <source>
        <strain evidence="2">CBS 10737</strain>
    </source>
</reference>
<feature type="compositionally biased region" description="Basic and acidic residues" evidence="1">
    <location>
        <begin position="463"/>
        <end position="472"/>
    </location>
</feature>
<reference evidence="3" key="4">
    <citation type="submission" date="2024-02" db="EMBL/GenBank/DDBJ databases">
        <title>Comparative genomics of Cryptococcus and Kwoniella reveals pathogenesis evolution and contrasting modes of karyotype evolution via chromosome fusion or intercentromeric recombination.</title>
        <authorList>
            <person name="Coelho M.A."/>
            <person name="David-Palma M."/>
            <person name="Shea T."/>
            <person name="Bowers K."/>
            <person name="McGinley-Smith S."/>
            <person name="Mohammad A.W."/>
            <person name="Gnirke A."/>
            <person name="Yurkov A.M."/>
            <person name="Nowrousian M."/>
            <person name="Sun S."/>
            <person name="Cuomo C.A."/>
            <person name="Heitman J."/>
        </authorList>
    </citation>
    <scope>NUCLEOTIDE SEQUENCE</scope>
    <source>
        <strain evidence="3">CBS 10737</strain>
    </source>
</reference>
<feature type="compositionally biased region" description="Acidic residues" evidence="1">
    <location>
        <begin position="291"/>
        <end position="301"/>
    </location>
</feature>
<evidence type="ECO:0000256" key="1">
    <source>
        <dbReference type="SAM" id="MobiDB-lite"/>
    </source>
</evidence>
<sequence length="809" mass="90828">MNDDGWDDGFHSESYESPDEDEVFDRHALSGNADLVKELDLASRWEPVKFTDTPFTIAARKVRNEPSNQSEPTNLAPSINNSAAPVKASQATAIRSIPPSNNDYGIKNGVCRTIQPEYYHKASSSKDAQLGQSKKRGLNKGSQEKGEHYGPKKPKMKHTGWYDGSGKPVYEEVKPEREKTILEKWEEKEALSKKRSEAAKKGAATRARNRKTKEEEKIKFSILPPNAKASSEYPILQGIERMNDLPLKDRQSHRAQTEQEEARVNVVDKLGTEAINDLICGDSGRHTKNEQDEEMDIDDKFDDEKRGTGNGRMKLTAREISEKERRASMQEILQGKASDTQKKYGKTKASLWAASPLHPSLSSAHSNDHPCPKTKGKNSLDPIDLGSASEEDNSMEQPSTITHLPSSALRDIEKAGESSSEVPLLSSPLDQYRFGDPDTLKSRVIGRGASPNGNQDVRSLGSFEKKDETEKLKRSRTHKEHLLEEARNNAQMLAPQTGMNSRINHRSNVEKLTSDSLRGHIFKARKSKRSSSPEDKSTDKDEEWRTEVPRHGRWNKQALSKSNKRLGRQQSKQPYKPIEIFPKKQYNPKITDNLKIARSPFGDLFAKTDDQGTSTKIRSVGGETKLPLFKPSDPNESKTDCSSNITYTLNTSKGTKYGSTASPIKREKQYRDDDKYTQNGQGTNGGSMISNTNISTASNPSSTYVVKEVYVPIPYSQHQAFYDPNVSSSGGSRHSIEQFRFINKSNNYSDPVVYSNGFAHPNITHSSTNDNRYMHKSQEMEVEEDWTKAWSKSTQLQNSNSIKGIFERY</sequence>
<dbReference type="AlphaFoldDB" id="A0A1B9I5F1"/>
<dbReference type="OrthoDB" id="2573334at2759"/>
<feature type="compositionally biased region" description="Low complexity" evidence="1">
    <location>
        <begin position="417"/>
        <end position="429"/>
    </location>
</feature>
<feature type="compositionally biased region" description="Polar residues" evidence="1">
    <location>
        <begin position="65"/>
        <end position="103"/>
    </location>
</feature>
<feature type="compositionally biased region" description="Basic and acidic residues" evidence="1">
    <location>
        <begin position="187"/>
        <end position="200"/>
    </location>
</feature>
<accession>A0A1B9I5F1</accession>
<feature type="compositionally biased region" description="Basic and acidic residues" evidence="1">
    <location>
        <begin position="531"/>
        <end position="550"/>
    </location>
</feature>
<feature type="region of interest" description="Disordered" evidence="1">
    <location>
        <begin position="60"/>
        <end position="108"/>
    </location>
</feature>
<keyword evidence="4" id="KW-1185">Reference proteome</keyword>
<evidence type="ECO:0000313" key="3">
    <source>
        <dbReference type="EMBL" id="WWC68526.1"/>
    </source>
</evidence>
<feature type="compositionally biased region" description="Basic and acidic residues" evidence="1">
    <location>
        <begin position="664"/>
        <end position="676"/>
    </location>
</feature>
<reference evidence="2" key="1">
    <citation type="submission" date="2013-07" db="EMBL/GenBank/DDBJ databases">
        <title>The Genome Sequence of Cryptococcus pinus CBS10737.</title>
        <authorList>
            <consortium name="The Broad Institute Genome Sequencing Platform"/>
            <person name="Cuomo C."/>
            <person name="Litvintseva A."/>
            <person name="Chen Y."/>
            <person name="Heitman J."/>
            <person name="Sun S."/>
            <person name="Springer D."/>
            <person name="Dromer F."/>
            <person name="Young S.K."/>
            <person name="Zeng Q."/>
            <person name="Gargeya S."/>
            <person name="Fitzgerald M."/>
            <person name="Abouelleil A."/>
            <person name="Alvarado L."/>
            <person name="Berlin A.M."/>
            <person name="Chapman S.B."/>
            <person name="Dewar J."/>
            <person name="Goldberg J."/>
            <person name="Griggs A."/>
            <person name="Gujja S."/>
            <person name="Hansen M."/>
            <person name="Howarth C."/>
            <person name="Imamovic A."/>
            <person name="Larimer J."/>
            <person name="McCowan C."/>
            <person name="Murphy C."/>
            <person name="Pearson M."/>
            <person name="Priest M."/>
            <person name="Roberts A."/>
            <person name="Saif S."/>
            <person name="Shea T."/>
            <person name="Sykes S."/>
            <person name="Wortman J."/>
            <person name="Nusbaum C."/>
            <person name="Birren B."/>
        </authorList>
    </citation>
    <scope>NUCLEOTIDE SEQUENCE [LARGE SCALE GENOMIC DNA]</scope>
    <source>
        <strain evidence="2">CBS 10737</strain>
    </source>
</reference>
<feature type="region of interest" description="Disordered" evidence="1">
    <location>
        <begin position="279"/>
        <end position="577"/>
    </location>
</feature>
<evidence type="ECO:0000313" key="2">
    <source>
        <dbReference type="EMBL" id="OCF50749.1"/>
    </source>
</evidence>
<evidence type="ECO:0000313" key="4">
    <source>
        <dbReference type="Proteomes" id="UP000094020"/>
    </source>
</evidence>
<feature type="compositionally biased region" description="Polar residues" evidence="1">
    <location>
        <begin position="677"/>
        <end position="696"/>
    </location>
</feature>
<dbReference type="GeneID" id="30171174"/>
<feature type="compositionally biased region" description="Basic and acidic residues" evidence="1">
    <location>
        <begin position="316"/>
        <end position="328"/>
    </location>
</feature>
<dbReference type="RefSeq" id="XP_019011968.1">
    <property type="nucleotide sequence ID" value="XM_019154565.1"/>
</dbReference>
<feature type="compositionally biased region" description="Polar residues" evidence="1">
    <location>
        <begin position="395"/>
        <end position="405"/>
    </location>
</feature>
<gene>
    <name evidence="2" type="ORF">I206_02805</name>
    <name evidence="3" type="ORF">I206_102455</name>
</gene>
<proteinExistence type="predicted"/>
<feature type="compositionally biased region" description="Basic residues" evidence="1">
    <location>
        <begin position="520"/>
        <end position="529"/>
    </location>
</feature>
<protein>
    <submittedName>
        <fullName evidence="2">Uncharacterized protein</fullName>
    </submittedName>
</protein>
<feature type="region of interest" description="Disordered" evidence="1">
    <location>
        <begin position="122"/>
        <end position="168"/>
    </location>
</feature>
<dbReference type="EMBL" id="KI894009">
    <property type="protein sequence ID" value="OCF50749.1"/>
    <property type="molecule type" value="Genomic_DNA"/>
</dbReference>
<dbReference type="EMBL" id="CP144521">
    <property type="protein sequence ID" value="WWC68526.1"/>
    <property type="molecule type" value="Genomic_DNA"/>
</dbReference>
<feature type="region of interest" description="Disordered" evidence="1">
    <location>
        <begin position="187"/>
        <end position="223"/>
    </location>
</feature>
<name>A0A1B9I5F1_9TREE</name>
<organism evidence="2">
    <name type="scientific">Kwoniella pini CBS 10737</name>
    <dbReference type="NCBI Taxonomy" id="1296096"/>
    <lineage>
        <taxon>Eukaryota</taxon>
        <taxon>Fungi</taxon>
        <taxon>Dikarya</taxon>
        <taxon>Basidiomycota</taxon>
        <taxon>Agaricomycotina</taxon>
        <taxon>Tremellomycetes</taxon>
        <taxon>Tremellales</taxon>
        <taxon>Cryptococcaceae</taxon>
        <taxon>Kwoniella</taxon>
    </lineage>
</organism>